<name>A0A507BZ46_9FUNG</name>
<evidence type="ECO:0000259" key="3">
    <source>
        <dbReference type="Pfam" id="PF12955"/>
    </source>
</evidence>
<accession>A0A507BZ46</accession>
<comment type="caution">
    <text evidence="4">The sequence shown here is derived from an EMBL/GenBank/DDBJ whole genome shotgun (WGS) entry which is preliminary data.</text>
</comment>
<evidence type="ECO:0000256" key="1">
    <source>
        <dbReference type="SAM" id="Phobius"/>
    </source>
</evidence>
<dbReference type="AlphaFoldDB" id="A0A507BZ46"/>
<evidence type="ECO:0000313" key="5">
    <source>
        <dbReference type="Proteomes" id="UP000319731"/>
    </source>
</evidence>
<protein>
    <recommendedName>
        <fullName evidence="3">Vacuolar sorting protein Vps3844 C-terminal domain-containing protein</fullName>
    </recommendedName>
</protein>
<proteinExistence type="predicted"/>
<feature type="domain" description="Vacuolar sorting protein Vps3844 C-terminal" evidence="3">
    <location>
        <begin position="294"/>
        <end position="392"/>
    </location>
</feature>
<keyword evidence="1" id="KW-0812">Transmembrane</keyword>
<feature type="signal peptide" evidence="2">
    <location>
        <begin position="1"/>
        <end position="16"/>
    </location>
</feature>
<feature type="chain" id="PRO_5021213639" description="Vacuolar sorting protein Vps3844 C-terminal domain-containing protein" evidence="2">
    <location>
        <begin position="17"/>
        <end position="406"/>
    </location>
</feature>
<dbReference type="STRING" id="1806994.A0A507BZ46"/>
<organism evidence="4 5">
    <name type="scientific">Synchytrium microbalum</name>
    <dbReference type="NCBI Taxonomy" id="1806994"/>
    <lineage>
        <taxon>Eukaryota</taxon>
        <taxon>Fungi</taxon>
        <taxon>Fungi incertae sedis</taxon>
        <taxon>Chytridiomycota</taxon>
        <taxon>Chytridiomycota incertae sedis</taxon>
        <taxon>Chytridiomycetes</taxon>
        <taxon>Synchytriales</taxon>
        <taxon>Synchytriaceae</taxon>
        <taxon>Synchytrium</taxon>
    </lineage>
</organism>
<dbReference type="Proteomes" id="UP000319731">
    <property type="component" value="Unassembled WGS sequence"/>
</dbReference>
<dbReference type="PANTHER" id="PTHR36853:SF1">
    <property type="entry name" value="DUF3844 DOMAIN-CONTAINING PROTEIN"/>
    <property type="match status" value="1"/>
</dbReference>
<dbReference type="GeneID" id="42006720"/>
<dbReference type="PANTHER" id="PTHR36853">
    <property type="entry name" value="EXPRESSED PROTEIN"/>
    <property type="match status" value="1"/>
</dbReference>
<dbReference type="OrthoDB" id="5583277at2759"/>
<evidence type="ECO:0000313" key="4">
    <source>
        <dbReference type="EMBL" id="TPX31064.1"/>
    </source>
</evidence>
<gene>
    <name evidence="4" type="ORF">SmJEL517_g05497</name>
</gene>
<dbReference type="RefSeq" id="XP_031022581.1">
    <property type="nucleotide sequence ID" value="XM_031171423.1"/>
</dbReference>
<dbReference type="Pfam" id="PF12955">
    <property type="entry name" value="Vps3844_C"/>
    <property type="match status" value="1"/>
</dbReference>
<keyword evidence="1" id="KW-1133">Transmembrane helix</keyword>
<dbReference type="InterPro" id="IPR024382">
    <property type="entry name" value="Vps3844_C"/>
</dbReference>
<feature type="transmembrane region" description="Helical" evidence="1">
    <location>
        <begin position="365"/>
        <end position="383"/>
    </location>
</feature>
<keyword evidence="1" id="KW-0472">Membrane</keyword>
<sequence length="406" mass="43522">MRRLISVIFLAQLALAGKLFLLPTSPSNPQDISWAELVQVQSHLFGYSHALPIPPDLQSSQHPLNNPAISFTKSWTSNTPPAGLFLLVSGWPDSPNDDILATSPTFNFDDSTLNVVAYTDDIATQMSRIYNGDIVEITSERGGEAFVPGVSRLLIADNKPMLAVPSASEPGKVLTRVAQRVYQDKATTSTLLDVELGVVEELFAQPPATESNFYIISISQLDILLKNKGADSEEYTSAAERVKNLVQKITTDYIGNSPNGFVQIMTVSTSSPLPRKRVVASMFNQVAANTSTSCPKDVTTCNGLFNNCSGRGTCTAHALIPNHAPCYLCTCGTSQVADNGTALPNRKPVVWAGDSCQYQDISYDFGIVFTVVAVLLVVLIVVVKTMIAVGGNDSVGAGEGSRSKTD</sequence>
<keyword evidence="2" id="KW-0732">Signal</keyword>
<dbReference type="InterPro" id="IPR053065">
    <property type="entry name" value="Archenteron_Induction-Rel"/>
</dbReference>
<dbReference type="GO" id="GO:0005783">
    <property type="term" value="C:endoplasmic reticulum"/>
    <property type="evidence" value="ECO:0007669"/>
    <property type="project" value="TreeGrafter"/>
</dbReference>
<dbReference type="EMBL" id="QEAO01000051">
    <property type="protein sequence ID" value="TPX31064.1"/>
    <property type="molecule type" value="Genomic_DNA"/>
</dbReference>
<reference evidence="4 5" key="1">
    <citation type="journal article" date="2019" name="Sci. Rep.">
        <title>Comparative genomics of chytrid fungi reveal insights into the obligate biotrophic and pathogenic lifestyle of Synchytrium endobioticum.</title>
        <authorList>
            <person name="van de Vossenberg B.T.L.H."/>
            <person name="Warris S."/>
            <person name="Nguyen H.D.T."/>
            <person name="van Gent-Pelzer M.P.E."/>
            <person name="Joly D.L."/>
            <person name="van de Geest H.C."/>
            <person name="Bonants P.J.M."/>
            <person name="Smith D.S."/>
            <person name="Levesque C.A."/>
            <person name="van der Lee T.A.J."/>
        </authorList>
    </citation>
    <scope>NUCLEOTIDE SEQUENCE [LARGE SCALE GENOMIC DNA]</scope>
    <source>
        <strain evidence="4 5">JEL517</strain>
    </source>
</reference>
<keyword evidence="5" id="KW-1185">Reference proteome</keyword>
<evidence type="ECO:0000256" key="2">
    <source>
        <dbReference type="SAM" id="SignalP"/>
    </source>
</evidence>